<proteinExistence type="predicted"/>
<protein>
    <submittedName>
        <fullName evidence="1">Uncharacterized protein</fullName>
    </submittedName>
</protein>
<keyword evidence="2" id="KW-1185">Reference proteome</keyword>
<dbReference type="GO" id="GO:0008168">
    <property type="term" value="F:methyltransferase activity"/>
    <property type="evidence" value="ECO:0007669"/>
    <property type="project" value="UniProtKB-KW"/>
</dbReference>
<organism evidence="1 2">
    <name type="scientific">Durusdinium trenchii</name>
    <dbReference type="NCBI Taxonomy" id="1381693"/>
    <lineage>
        <taxon>Eukaryota</taxon>
        <taxon>Sar</taxon>
        <taxon>Alveolata</taxon>
        <taxon>Dinophyceae</taxon>
        <taxon>Suessiales</taxon>
        <taxon>Symbiodiniaceae</taxon>
        <taxon>Durusdinium</taxon>
    </lineage>
</organism>
<dbReference type="GO" id="GO:0032259">
    <property type="term" value="P:methylation"/>
    <property type="evidence" value="ECO:0007669"/>
    <property type="project" value="UniProtKB-KW"/>
</dbReference>
<dbReference type="CDD" id="cd21153">
    <property type="entry name" value="PUA_RlmI"/>
    <property type="match status" value="1"/>
</dbReference>
<gene>
    <name evidence="1" type="ORF">CCMP2556_LOCUS37351</name>
</gene>
<dbReference type="Gene3D" id="3.30.750.80">
    <property type="entry name" value="RNA methyltransferase domain (HRMD) like"/>
    <property type="match status" value="1"/>
</dbReference>
<evidence type="ECO:0000313" key="1">
    <source>
        <dbReference type="EMBL" id="CAK9075812.1"/>
    </source>
</evidence>
<comment type="caution">
    <text evidence="1">The sequence shown here is derived from an EMBL/GenBank/DDBJ whole genome shotgun (WGS) entry which is preliminary data.</text>
</comment>
<evidence type="ECO:0000313" key="2">
    <source>
        <dbReference type="Proteomes" id="UP001642484"/>
    </source>
</evidence>
<dbReference type="InterPro" id="IPR015947">
    <property type="entry name" value="PUA-like_sf"/>
</dbReference>
<dbReference type="Gene3D" id="2.30.130.10">
    <property type="entry name" value="PUA domain"/>
    <property type="match status" value="1"/>
</dbReference>
<accession>A0ABP0PKY0</accession>
<dbReference type="EMBL" id="CAXAMN010023195">
    <property type="protein sequence ID" value="CAK9075812.1"/>
    <property type="molecule type" value="Genomic_DNA"/>
</dbReference>
<dbReference type="PANTHER" id="PTHR42873:SF1">
    <property type="entry name" value="S-ADENOSYLMETHIONINE-DEPENDENT METHYLTRANSFERASE DOMAIN-CONTAINING PROTEIN"/>
    <property type="match status" value="1"/>
</dbReference>
<dbReference type="SUPFAM" id="SSF88697">
    <property type="entry name" value="PUA domain-like"/>
    <property type="match status" value="1"/>
</dbReference>
<dbReference type="PANTHER" id="PTHR42873">
    <property type="entry name" value="RIBOSOMAL RNA LARGE SUBUNIT METHYLTRANSFERASE"/>
    <property type="match status" value="1"/>
</dbReference>
<dbReference type="SUPFAM" id="SSF53335">
    <property type="entry name" value="S-adenosyl-L-methionine-dependent methyltransferases"/>
    <property type="match status" value="1"/>
</dbReference>
<dbReference type="Proteomes" id="UP001642484">
    <property type="component" value="Unassembled WGS sequence"/>
</dbReference>
<name>A0ABP0PKY0_9DINO</name>
<dbReference type="InterPro" id="IPR041532">
    <property type="entry name" value="RlmI-like_PUA"/>
</dbReference>
<reference evidence="1 2" key="1">
    <citation type="submission" date="2024-02" db="EMBL/GenBank/DDBJ databases">
        <authorList>
            <person name="Chen Y."/>
            <person name="Shah S."/>
            <person name="Dougan E. K."/>
            <person name="Thang M."/>
            <person name="Chan C."/>
        </authorList>
    </citation>
    <scope>NUCLEOTIDE SEQUENCE [LARGE SCALE GENOMIC DNA]</scope>
</reference>
<dbReference type="InterPro" id="IPR029063">
    <property type="entry name" value="SAM-dependent_MTases_sf"/>
</dbReference>
<dbReference type="Gene3D" id="3.40.50.150">
    <property type="entry name" value="Vaccinia Virus protein VP39"/>
    <property type="match status" value="1"/>
</dbReference>
<dbReference type="Pfam" id="PF17785">
    <property type="entry name" value="PUA_3"/>
    <property type="match status" value="1"/>
</dbReference>
<sequence>MNPLQRAAMQLCIKKLSFCRISRTFAAAPSRSVCDQEGTRTRPMAYLKEEFPRQLLLQMGHPWIYDDEVRNISELGVLPPGTLVDICSADNRQMGVGLLNRQACIVLRRLDGVATGAEVAQEQLRSCLKTAFAARDHRGSGAFCRAFHGEQDGLPGVLVDRFGSSAVVTFQLLGSATMELIVQEELTRWIGKLQQLTVHHMTAKKEKWAQEGSEFTTNITRGTSSRVCVEEANARFDIDVLQGVIPGQWNYSLEALRAPLAQRLGSSGTVLDAWAQCGQWGLRCAQSGAADVVLLEEQLGLAKLCRENAAKNGVEEKVTVLHRSDVHGELQNMAESGIRFDCVSLNVRVRFERYLKHQRGQFGRWYKPSLKGYERAIALGARVTSRNGYLVVSFLLPLTTEYWALCLVQDALQKASRAGSIIYCSSNASEDTAVASSTMDEYWSHVLIAVHLA</sequence>
<dbReference type="InterPro" id="IPR036974">
    <property type="entry name" value="PUA_sf"/>
</dbReference>